<evidence type="ECO:0000313" key="1">
    <source>
        <dbReference type="EMBL" id="TLQ39560.1"/>
    </source>
</evidence>
<organism evidence="1 2">
    <name type="scientific">Ruoffia tabacinasalis</name>
    <dbReference type="NCBI Taxonomy" id="87458"/>
    <lineage>
        <taxon>Bacteria</taxon>
        <taxon>Bacillati</taxon>
        <taxon>Bacillota</taxon>
        <taxon>Bacilli</taxon>
        <taxon>Lactobacillales</taxon>
        <taxon>Aerococcaceae</taxon>
        <taxon>Ruoffia</taxon>
    </lineage>
</organism>
<evidence type="ECO:0000313" key="2">
    <source>
        <dbReference type="Proteomes" id="UP000306420"/>
    </source>
</evidence>
<dbReference type="EMBL" id="VBSP01000056">
    <property type="protein sequence ID" value="TLQ39560.1"/>
    <property type="molecule type" value="Genomic_DNA"/>
</dbReference>
<dbReference type="RefSeq" id="WP_138405400.1">
    <property type="nucleotide sequence ID" value="NZ_VBSP01000056.1"/>
</dbReference>
<gene>
    <name evidence="1" type="ORF">FEZ33_10850</name>
</gene>
<accession>A0A5R9DUU0</accession>
<sequence>MSNLGNYQRMVTLAKKVGGPLKLATIVFSSGVATTKIAEQGYKGVKKYMNTRTNSKVKAKRIYTVHTDANYNDEIYFKNGRKLNVLIIDKDSAVVEVVGENDNPYVVTRDFLKKVSDFDQ</sequence>
<dbReference type="AlphaFoldDB" id="A0A5R9DUU0"/>
<dbReference type="OrthoDB" id="2056174at2"/>
<comment type="caution">
    <text evidence="1">The sequence shown here is derived from an EMBL/GenBank/DDBJ whole genome shotgun (WGS) entry which is preliminary data.</text>
</comment>
<name>A0A5R9DUU0_9LACT</name>
<dbReference type="Proteomes" id="UP000306420">
    <property type="component" value="Unassembled WGS sequence"/>
</dbReference>
<proteinExistence type="predicted"/>
<reference evidence="1 2" key="1">
    <citation type="submission" date="2019-05" db="EMBL/GenBank/DDBJ databases">
        <title>The metagenome of a microbial culture collection derived from dairy environment covers the genomic content of the human microbiome.</title>
        <authorList>
            <person name="Roder T."/>
            <person name="Wuthrich D."/>
            <person name="Sattari Z."/>
            <person name="Von Ah U."/>
            <person name="Bar C."/>
            <person name="Ronchi F."/>
            <person name="Macpherson A.J."/>
            <person name="Ganal-Vonarburg S.C."/>
            <person name="Bruggmann R."/>
            <person name="Vergeres G."/>
        </authorList>
    </citation>
    <scope>NUCLEOTIDE SEQUENCE [LARGE SCALE GENOMIC DNA]</scope>
    <source>
        <strain evidence="1 2">FAM 24227</strain>
    </source>
</reference>
<protein>
    <submittedName>
        <fullName evidence="1">Uncharacterized protein</fullName>
    </submittedName>
</protein>